<dbReference type="SUPFAM" id="SSF55781">
    <property type="entry name" value="GAF domain-like"/>
    <property type="match status" value="1"/>
</dbReference>
<organism evidence="2 3">
    <name type="scientific">Colwellia chukchiensis</name>
    <dbReference type="NCBI Taxonomy" id="641665"/>
    <lineage>
        <taxon>Bacteria</taxon>
        <taxon>Pseudomonadati</taxon>
        <taxon>Pseudomonadota</taxon>
        <taxon>Gammaproteobacteria</taxon>
        <taxon>Alteromonadales</taxon>
        <taxon>Colwelliaceae</taxon>
        <taxon>Colwellia</taxon>
    </lineage>
</organism>
<dbReference type="STRING" id="641665.GCA_002104455_03521"/>
<accession>A0A1H7NTB8</accession>
<evidence type="ECO:0000313" key="2">
    <source>
        <dbReference type="EMBL" id="SEL26742.1"/>
    </source>
</evidence>
<keyword evidence="3" id="KW-1185">Reference proteome</keyword>
<dbReference type="InterPro" id="IPR029016">
    <property type="entry name" value="GAF-like_dom_sf"/>
</dbReference>
<dbReference type="InterPro" id="IPR003018">
    <property type="entry name" value="GAF"/>
</dbReference>
<sequence length="187" mass="21015">MLHVDLLTNLSVYLSNPRTSLNDKLLKICKAVKLAVPTCDRVSIWLFFNNNTELVALKCLDERSVQTQGEVLSAQDHPAYFAHILANEFLIAADARTHANTESFTSAYFTNYDIYSLLDVTFKKDYLPLGVICCERTKIITHWQTADAEILKKISLKASLFISDNIADTFASKSKADIIAQLNNHNT</sequence>
<dbReference type="Gene3D" id="3.30.450.40">
    <property type="match status" value="1"/>
</dbReference>
<feature type="domain" description="GAF" evidence="1">
    <location>
        <begin position="39"/>
        <end position="158"/>
    </location>
</feature>
<evidence type="ECO:0000259" key="1">
    <source>
        <dbReference type="Pfam" id="PF01590"/>
    </source>
</evidence>
<name>A0A1H7NTB8_9GAMM</name>
<gene>
    <name evidence="2" type="ORF">SAMN05216262_10883</name>
</gene>
<dbReference type="Pfam" id="PF01590">
    <property type="entry name" value="GAF"/>
    <property type="match status" value="1"/>
</dbReference>
<reference evidence="3" key="1">
    <citation type="submission" date="2016-10" db="EMBL/GenBank/DDBJ databases">
        <authorList>
            <person name="Varghese N."/>
            <person name="Submissions S."/>
        </authorList>
    </citation>
    <scope>NUCLEOTIDE SEQUENCE [LARGE SCALE GENOMIC DNA]</scope>
    <source>
        <strain evidence="3">CGMCC 1.9127</strain>
    </source>
</reference>
<proteinExistence type="predicted"/>
<dbReference type="EMBL" id="FOBI01000008">
    <property type="protein sequence ID" value="SEL26742.1"/>
    <property type="molecule type" value="Genomic_DNA"/>
</dbReference>
<protein>
    <submittedName>
        <fullName evidence="2">GAF domain-containing protein</fullName>
    </submittedName>
</protein>
<dbReference type="AlphaFoldDB" id="A0A1H7NTB8"/>
<evidence type="ECO:0000313" key="3">
    <source>
        <dbReference type="Proteomes" id="UP000199297"/>
    </source>
</evidence>
<dbReference type="Proteomes" id="UP000199297">
    <property type="component" value="Unassembled WGS sequence"/>
</dbReference>